<dbReference type="SUPFAM" id="SSF51306">
    <property type="entry name" value="LexA/Signal peptidase"/>
    <property type="match status" value="1"/>
</dbReference>
<organism evidence="3 4">
    <name type="scientific">Methylocapsa palsarum</name>
    <dbReference type="NCBI Taxonomy" id="1612308"/>
    <lineage>
        <taxon>Bacteria</taxon>
        <taxon>Pseudomonadati</taxon>
        <taxon>Pseudomonadota</taxon>
        <taxon>Alphaproteobacteria</taxon>
        <taxon>Hyphomicrobiales</taxon>
        <taxon>Beijerinckiaceae</taxon>
        <taxon>Methylocapsa</taxon>
    </lineage>
</organism>
<evidence type="ECO:0000259" key="2">
    <source>
        <dbReference type="Pfam" id="PF10502"/>
    </source>
</evidence>
<keyword evidence="4" id="KW-1185">Reference proteome</keyword>
<dbReference type="Gene3D" id="2.10.109.10">
    <property type="entry name" value="Umud Fragment, subunit A"/>
    <property type="match status" value="1"/>
</dbReference>
<dbReference type="Proteomes" id="UP000198755">
    <property type="component" value="Unassembled WGS sequence"/>
</dbReference>
<feature type="chain" id="PRO_5011521480" evidence="1">
    <location>
        <begin position="24"/>
        <end position="180"/>
    </location>
</feature>
<dbReference type="GO" id="GO:0004252">
    <property type="term" value="F:serine-type endopeptidase activity"/>
    <property type="evidence" value="ECO:0007669"/>
    <property type="project" value="InterPro"/>
</dbReference>
<name>A0A1I4BMY1_9HYPH</name>
<dbReference type="OrthoDB" id="5360818at2"/>
<evidence type="ECO:0000256" key="1">
    <source>
        <dbReference type="SAM" id="SignalP"/>
    </source>
</evidence>
<dbReference type="GO" id="GO:0006465">
    <property type="term" value="P:signal peptide processing"/>
    <property type="evidence" value="ECO:0007669"/>
    <property type="project" value="InterPro"/>
</dbReference>
<sequence length="180" mass="19629">MSRRRWVLATVLASLVAGSAALVHPSPKLIWNASASAPIGLYALRAASDLRESDLVAVIPPEPVARFLDERGYLPQGVPLMKRILALPGQMVCREGVRISVDGAAIGEAQARDRRGRDLPEWQGCRRLADAEVFLMNPVSDSLDGRYLGPFPASSIIGRAAPLWTDETGDERFVWRAATR</sequence>
<proteinExistence type="predicted"/>
<feature type="domain" description="Peptidase S26" evidence="2">
    <location>
        <begin position="4"/>
        <end position="164"/>
    </location>
</feature>
<gene>
    <name evidence="3" type="ORF">SAMN05444581_11595</name>
</gene>
<evidence type="ECO:0000313" key="3">
    <source>
        <dbReference type="EMBL" id="SFK69750.1"/>
    </source>
</evidence>
<reference evidence="3 4" key="1">
    <citation type="submission" date="2016-10" db="EMBL/GenBank/DDBJ databases">
        <authorList>
            <person name="de Groot N.N."/>
        </authorList>
    </citation>
    <scope>NUCLEOTIDE SEQUENCE [LARGE SCALE GENOMIC DNA]</scope>
    <source>
        <strain evidence="3 4">NE2</strain>
    </source>
</reference>
<dbReference type="EMBL" id="FOSN01000015">
    <property type="protein sequence ID" value="SFK69750.1"/>
    <property type="molecule type" value="Genomic_DNA"/>
</dbReference>
<feature type="signal peptide" evidence="1">
    <location>
        <begin position="1"/>
        <end position="23"/>
    </location>
</feature>
<protein>
    <submittedName>
        <fullName evidence="3">Conjugative transfer signal peptidase TraF</fullName>
    </submittedName>
</protein>
<dbReference type="Pfam" id="PF10502">
    <property type="entry name" value="Peptidase_S26"/>
    <property type="match status" value="1"/>
</dbReference>
<accession>A0A1I4BMY1</accession>
<dbReference type="RefSeq" id="WP_091685213.1">
    <property type="nucleotide sequence ID" value="NZ_FOSN01000015.1"/>
</dbReference>
<keyword evidence="1" id="KW-0732">Signal</keyword>
<dbReference type="InterPro" id="IPR019533">
    <property type="entry name" value="Peptidase_S26"/>
</dbReference>
<dbReference type="InterPro" id="IPR036286">
    <property type="entry name" value="LexA/Signal_pep-like_sf"/>
</dbReference>
<dbReference type="AlphaFoldDB" id="A0A1I4BMY1"/>
<dbReference type="STRING" id="1612308.SAMN05444581_11595"/>
<evidence type="ECO:0000313" key="4">
    <source>
        <dbReference type="Proteomes" id="UP000198755"/>
    </source>
</evidence>